<dbReference type="InterPro" id="IPR026912">
    <property type="entry name" value="Adenine_deam_C"/>
</dbReference>
<dbReference type="SUPFAM" id="SSF51556">
    <property type="entry name" value="Metallo-dependent hydrolases"/>
    <property type="match status" value="1"/>
</dbReference>
<comment type="similarity">
    <text evidence="2 8">Belongs to the metallo-dependent hydrolases superfamily. Adenine deaminase family.</text>
</comment>
<evidence type="ECO:0000256" key="2">
    <source>
        <dbReference type="ARBA" id="ARBA00006773"/>
    </source>
</evidence>
<evidence type="ECO:0000256" key="8">
    <source>
        <dbReference type="HAMAP-Rule" id="MF_01518"/>
    </source>
</evidence>
<organism evidence="11 12">
    <name type="scientific">Bacillus gobiensis</name>
    <dbReference type="NCBI Taxonomy" id="1441095"/>
    <lineage>
        <taxon>Bacteria</taxon>
        <taxon>Bacillati</taxon>
        <taxon>Bacillota</taxon>
        <taxon>Bacilli</taxon>
        <taxon>Bacillales</taxon>
        <taxon>Bacillaceae</taxon>
        <taxon>Bacillus</taxon>
    </lineage>
</organism>
<evidence type="ECO:0000256" key="5">
    <source>
        <dbReference type="ARBA" id="ARBA00023211"/>
    </source>
</evidence>
<dbReference type="EC" id="3.5.4.2" evidence="3 8"/>
<dbReference type="RefSeq" id="WP_053602663.1">
    <property type="nucleotide sequence ID" value="NZ_CP012600.1"/>
</dbReference>
<dbReference type="STRING" id="1441095.AM592_04420"/>
<dbReference type="PANTHER" id="PTHR11113:SF2">
    <property type="entry name" value="ADENINE DEAMINASE"/>
    <property type="match status" value="1"/>
</dbReference>
<dbReference type="SUPFAM" id="SSF51338">
    <property type="entry name" value="Composite domain of metallo-dependent hydrolases"/>
    <property type="match status" value="1"/>
</dbReference>
<evidence type="ECO:0000256" key="4">
    <source>
        <dbReference type="ARBA" id="ARBA00022801"/>
    </source>
</evidence>
<dbReference type="Pfam" id="PF01979">
    <property type="entry name" value="Amidohydro_1"/>
    <property type="match status" value="1"/>
</dbReference>
<evidence type="ECO:0000313" key="12">
    <source>
        <dbReference type="Proteomes" id="UP000067625"/>
    </source>
</evidence>
<reference evidence="11 12" key="2">
    <citation type="journal article" date="2016" name="Int. J. Syst. Evol. Microbiol.">
        <title>Bacillus gobiensis sp. nov., isolated from a soil sample.</title>
        <authorList>
            <person name="Liu B."/>
            <person name="Liu G.H."/>
            <person name="Cetin S."/>
            <person name="Schumann P."/>
            <person name="Pan Z.Z."/>
            <person name="Chen Q.Q."/>
        </authorList>
    </citation>
    <scope>NUCLEOTIDE SEQUENCE [LARGE SCALE GENOMIC DNA]</scope>
    <source>
        <strain evidence="11 12">FJAT-4402</strain>
    </source>
</reference>
<dbReference type="InterPro" id="IPR011059">
    <property type="entry name" value="Metal-dep_hydrolase_composite"/>
</dbReference>
<name>A0A0M5JG63_9BACI</name>
<dbReference type="Gene3D" id="2.30.40.10">
    <property type="entry name" value="Urease, subunit C, domain 1"/>
    <property type="match status" value="1"/>
</dbReference>
<reference evidence="12" key="1">
    <citation type="submission" date="2015-08" db="EMBL/GenBank/DDBJ databases">
        <title>Genome sequencing project for genomic taxonomy and phylogenomics of Bacillus-like bacteria.</title>
        <authorList>
            <person name="Liu B."/>
            <person name="Wang J."/>
            <person name="Zhu Y."/>
            <person name="Liu G."/>
            <person name="Chen Q."/>
            <person name="Chen Z."/>
            <person name="Lan J."/>
            <person name="Che J."/>
            <person name="Ge C."/>
            <person name="Shi H."/>
            <person name="Pan Z."/>
            <person name="Liu X."/>
        </authorList>
    </citation>
    <scope>NUCLEOTIDE SEQUENCE [LARGE SCALE GENOMIC DNA]</scope>
    <source>
        <strain evidence="12">FJAT-4402</strain>
    </source>
</reference>
<gene>
    <name evidence="8" type="primary">ade</name>
    <name evidence="11" type="ORF">AM592_04420</name>
</gene>
<accession>A0A0M5JG63</accession>
<proteinExistence type="inferred from homology"/>
<protein>
    <recommendedName>
        <fullName evidence="7 8">Adenine deaminase</fullName>
        <shortName evidence="8">Adenase</shortName>
        <shortName evidence="8">Adenine aminase</shortName>
        <ecNumber evidence="3 8">3.5.4.2</ecNumber>
    </recommendedName>
</protein>
<dbReference type="EMBL" id="CP012600">
    <property type="protein sequence ID" value="ALC80914.1"/>
    <property type="molecule type" value="Genomic_DNA"/>
</dbReference>
<comment type="catalytic activity">
    <reaction evidence="6 8">
        <text>adenine + H2O + H(+) = hypoxanthine + NH4(+)</text>
        <dbReference type="Rhea" id="RHEA:23688"/>
        <dbReference type="ChEBI" id="CHEBI:15377"/>
        <dbReference type="ChEBI" id="CHEBI:15378"/>
        <dbReference type="ChEBI" id="CHEBI:16708"/>
        <dbReference type="ChEBI" id="CHEBI:17368"/>
        <dbReference type="ChEBI" id="CHEBI:28938"/>
        <dbReference type="EC" id="3.5.4.2"/>
    </reaction>
</comment>
<dbReference type="Gene3D" id="3.20.20.140">
    <property type="entry name" value="Metal-dependent hydrolases"/>
    <property type="match status" value="1"/>
</dbReference>
<dbReference type="InterPro" id="IPR032466">
    <property type="entry name" value="Metal_Hydrolase"/>
</dbReference>
<dbReference type="GO" id="GO:0000034">
    <property type="term" value="F:adenine deaminase activity"/>
    <property type="evidence" value="ECO:0007669"/>
    <property type="project" value="UniProtKB-UniRule"/>
</dbReference>
<feature type="domain" description="Adenine deaminase C-terminal" evidence="10">
    <location>
        <begin position="401"/>
        <end position="567"/>
    </location>
</feature>
<dbReference type="Proteomes" id="UP000067625">
    <property type="component" value="Chromosome"/>
</dbReference>
<keyword evidence="5 8" id="KW-0464">Manganese</keyword>
<evidence type="ECO:0000256" key="6">
    <source>
        <dbReference type="ARBA" id="ARBA00047720"/>
    </source>
</evidence>
<dbReference type="GO" id="GO:0006146">
    <property type="term" value="P:adenine catabolic process"/>
    <property type="evidence" value="ECO:0007669"/>
    <property type="project" value="InterPro"/>
</dbReference>
<keyword evidence="4 8" id="KW-0378">Hydrolase</keyword>
<keyword evidence="12" id="KW-1185">Reference proteome</keyword>
<comment type="cofactor">
    <cofactor evidence="1 8">
        <name>Mn(2+)</name>
        <dbReference type="ChEBI" id="CHEBI:29035"/>
    </cofactor>
</comment>
<feature type="domain" description="Amidohydrolase-related" evidence="9">
    <location>
        <begin position="67"/>
        <end position="347"/>
    </location>
</feature>
<dbReference type="InterPro" id="IPR006679">
    <property type="entry name" value="Adenine_deam"/>
</dbReference>
<dbReference type="OrthoDB" id="9775607at2"/>
<dbReference type="AlphaFoldDB" id="A0A0M5JG63"/>
<dbReference type="CDD" id="cd01295">
    <property type="entry name" value="AdeC"/>
    <property type="match status" value="1"/>
</dbReference>
<dbReference type="InterPro" id="IPR006680">
    <property type="entry name" value="Amidohydro-rel"/>
</dbReference>
<evidence type="ECO:0000256" key="7">
    <source>
        <dbReference type="ARBA" id="ARBA00069718"/>
    </source>
</evidence>
<dbReference type="HAMAP" id="MF_01518">
    <property type="entry name" value="Adenine_deamin"/>
    <property type="match status" value="1"/>
</dbReference>
<sequence>MNKESLKHRIKAASHAEIADLVIKNGKILDVFNLEWMDTDIAVTDGIIVGLGTFEGREVIDAGGQKVVPGFIDGHVHIESSMVTPLEYSKAVLPHGVTTVITDPHEIANVSGEAGIRFMMEEAERAPVSIFFMLPSSVPATKFEASGARLTADKLSPFYSSSARVLGLAEVMDYVSVKECDDDMITKLADAQGSGKKIDGHMAGLPPELVNIYRTASVTTDHEVTTAEEALERIKRGMYVMLREGSVAKNLKQVLPAVTAKNARRFFYCTDDKHLDEIMIEGSVDHQIRLSIKEGLDPLIAYQMASLNAAECYGLSAKGAVAPGYDADFVFLSDVENVTIERTFVKGIEAETAAGGREPVEIPERLLNTVKTPSLLSEDLEIHLKNDQPMKVIEVIPNHLETKLLTEEPSIQNGLFQADTSRDLLKIATIERHSSEKEVGLGIVKGFGLKKGAIAATISHDSHHFISVGTNNQDMLHALSVLKSTGGGITVCLDGMEVQTLALPISGLLSDQPADAVSKQLELLNVSLRKLGFNGNYNPFLTLSFLALPVIPEIKMTSKGLFDVRQFRFVPVQ</sequence>
<evidence type="ECO:0000256" key="3">
    <source>
        <dbReference type="ARBA" id="ARBA00012782"/>
    </source>
</evidence>
<evidence type="ECO:0000259" key="10">
    <source>
        <dbReference type="Pfam" id="PF13382"/>
    </source>
</evidence>
<evidence type="ECO:0000256" key="1">
    <source>
        <dbReference type="ARBA" id="ARBA00001936"/>
    </source>
</evidence>
<dbReference type="PANTHER" id="PTHR11113">
    <property type="entry name" value="N-ACETYLGLUCOSAMINE-6-PHOSPHATE DEACETYLASE"/>
    <property type="match status" value="1"/>
</dbReference>
<dbReference type="FunFam" id="3.20.20.140:FF:000016">
    <property type="entry name" value="Adenine deaminase"/>
    <property type="match status" value="1"/>
</dbReference>
<evidence type="ECO:0000313" key="11">
    <source>
        <dbReference type="EMBL" id="ALC80914.1"/>
    </source>
</evidence>
<dbReference type="PATRIC" id="fig|1441095.3.peg.971"/>
<evidence type="ECO:0000259" key="9">
    <source>
        <dbReference type="Pfam" id="PF01979"/>
    </source>
</evidence>
<dbReference type="NCBIfam" id="TIGR01178">
    <property type="entry name" value="ade"/>
    <property type="match status" value="1"/>
</dbReference>
<dbReference type="Pfam" id="PF13382">
    <property type="entry name" value="Adenine_deam_C"/>
    <property type="match status" value="1"/>
</dbReference>